<dbReference type="SUPFAM" id="SSF51445">
    <property type="entry name" value="(Trans)glycosidases"/>
    <property type="match status" value="1"/>
</dbReference>
<dbReference type="GO" id="GO:0009986">
    <property type="term" value="C:cell surface"/>
    <property type="evidence" value="ECO:0007669"/>
    <property type="project" value="TreeGrafter"/>
</dbReference>
<accession>A0A8H3UP89</accession>
<sequence>MKTSQISLFLAEALLIGTAIAQPHRHHAHQVEKRNVIVTATIIETVNAPDVLVYVDEKGNPIPAPGAATPAPAPVAVPAPAPAAPTPTPAPPAPAPPAPAPPAPAPPAPAPPAPAPPAAAPAPPAPPIPAPPVVEAPPPPAPAPAPVPVLAPAPAVPSTNVQTNNFAESSAGAHDGFLNNGPAPYGVTWTGYKGDESNSACKTFEDADREWSKMGAFKTVRIYGTDCDQPNIALTLAKKYNKRVFLGVYWLDDRLPHQLETIVEAIKVNENNWAIVDSIGIGNEDVHRGERSAGQVVGAVAQSRIILRAHGYRGPIVHVDSQDAILANPVLCTLAAGDYIASNIHGFFNANTAADQAGDFVSEQVENLRACGRSRKRHNVRVRVTETGWPKDGVRNGFAVPSKENQLRAIASIKAKMGNDVFLFSAFNNYWMHNNAGTFNAEHYWGILDN</sequence>
<dbReference type="GO" id="GO:0005576">
    <property type="term" value="C:extracellular region"/>
    <property type="evidence" value="ECO:0007669"/>
    <property type="project" value="TreeGrafter"/>
</dbReference>
<evidence type="ECO:0000256" key="2">
    <source>
        <dbReference type="ARBA" id="ARBA00008773"/>
    </source>
</evidence>
<gene>
    <name evidence="6" type="ORF">EG327_009352</name>
</gene>
<dbReference type="EMBL" id="WNWR01000614">
    <property type="protein sequence ID" value="KAE9972876.1"/>
    <property type="molecule type" value="Genomic_DNA"/>
</dbReference>
<dbReference type="GO" id="GO:0071555">
    <property type="term" value="P:cell wall organization"/>
    <property type="evidence" value="ECO:0007669"/>
    <property type="project" value="TreeGrafter"/>
</dbReference>
<reference evidence="6 7" key="1">
    <citation type="submission" date="2019-07" db="EMBL/GenBank/DDBJ databases">
        <title>Venturia inaequalis Genome Resource.</title>
        <authorList>
            <person name="Lichtner F.J."/>
        </authorList>
    </citation>
    <scope>NUCLEOTIDE SEQUENCE [LARGE SCALE GENOMIC DNA]</scope>
    <source>
        <strain evidence="6 7">DMI_063113</strain>
    </source>
</reference>
<dbReference type="Gene3D" id="3.20.20.80">
    <property type="entry name" value="Glycosidases"/>
    <property type="match status" value="1"/>
</dbReference>
<dbReference type="Proteomes" id="UP000490939">
    <property type="component" value="Unassembled WGS sequence"/>
</dbReference>
<name>A0A8H3UP89_VENIN</name>
<keyword evidence="3" id="KW-0378">Hydrolase</keyword>
<evidence type="ECO:0000313" key="7">
    <source>
        <dbReference type="Proteomes" id="UP000490939"/>
    </source>
</evidence>
<dbReference type="GO" id="GO:0009277">
    <property type="term" value="C:fungal-type cell wall"/>
    <property type="evidence" value="ECO:0007669"/>
    <property type="project" value="TreeGrafter"/>
</dbReference>
<dbReference type="PANTHER" id="PTHR16631:SF14">
    <property type="entry name" value="FAMILY 17 GLUCOSIDASE SCW10-RELATED"/>
    <property type="match status" value="1"/>
</dbReference>
<evidence type="ECO:0000256" key="4">
    <source>
        <dbReference type="SAM" id="MobiDB-lite"/>
    </source>
</evidence>
<dbReference type="GO" id="GO:0042973">
    <property type="term" value="F:glucan endo-1,3-beta-D-glucosidase activity"/>
    <property type="evidence" value="ECO:0007669"/>
    <property type="project" value="TreeGrafter"/>
</dbReference>
<organism evidence="6 7">
    <name type="scientific">Venturia inaequalis</name>
    <name type="common">Apple scab fungus</name>
    <dbReference type="NCBI Taxonomy" id="5025"/>
    <lineage>
        <taxon>Eukaryota</taxon>
        <taxon>Fungi</taxon>
        <taxon>Dikarya</taxon>
        <taxon>Ascomycota</taxon>
        <taxon>Pezizomycotina</taxon>
        <taxon>Dothideomycetes</taxon>
        <taxon>Pleosporomycetidae</taxon>
        <taxon>Venturiales</taxon>
        <taxon>Venturiaceae</taxon>
        <taxon>Venturia</taxon>
    </lineage>
</organism>
<evidence type="ECO:0000256" key="1">
    <source>
        <dbReference type="ARBA" id="ARBA00004196"/>
    </source>
</evidence>
<protein>
    <recommendedName>
        <fullName evidence="8">Glycoside hydrolase family 17 protein</fullName>
    </recommendedName>
</protein>
<evidence type="ECO:0008006" key="8">
    <source>
        <dbReference type="Google" id="ProtNLM"/>
    </source>
</evidence>
<proteinExistence type="inferred from homology"/>
<evidence type="ECO:0000256" key="3">
    <source>
        <dbReference type="ARBA" id="ARBA00022801"/>
    </source>
</evidence>
<keyword evidence="7" id="KW-1185">Reference proteome</keyword>
<feature type="chain" id="PRO_5034687287" description="Glycoside hydrolase family 17 protein" evidence="5">
    <location>
        <begin position="22"/>
        <end position="450"/>
    </location>
</feature>
<dbReference type="InterPro" id="IPR017853">
    <property type="entry name" value="GH"/>
</dbReference>
<comment type="subcellular location">
    <subcellularLocation>
        <location evidence="1">Cell envelope</location>
    </subcellularLocation>
</comment>
<dbReference type="AlphaFoldDB" id="A0A8H3UP89"/>
<dbReference type="PANTHER" id="PTHR16631">
    <property type="entry name" value="GLUCAN 1,3-BETA-GLUCOSIDASE"/>
    <property type="match status" value="1"/>
</dbReference>
<comment type="caution">
    <text evidence="6">The sequence shown here is derived from an EMBL/GenBank/DDBJ whole genome shotgun (WGS) entry which is preliminary data.</text>
</comment>
<dbReference type="InterPro" id="IPR050732">
    <property type="entry name" value="Beta-glucan_modifiers"/>
</dbReference>
<dbReference type="PRINTS" id="PR01217">
    <property type="entry name" value="PRICHEXTENSN"/>
</dbReference>
<comment type="similarity">
    <text evidence="2">Belongs to the glycosyl hydrolase 17 family.</text>
</comment>
<feature type="signal peptide" evidence="5">
    <location>
        <begin position="1"/>
        <end position="21"/>
    </location>
</feature>
<evidence type="ECO:0000313" key="6">
    <source>
        <dbReference type="EMBL" id="KAE9972876.1"/>
    </source>
</evidence>
<evidence type="ECO:0000256" key="5">
    <source>
        <dbReference type="SAM" id="SignalP"/>
    </source>
</evidence>
<feature type="region of interest" description="Disordered" evidence="4">
    <location>
        <begin position="78"/>
        <end position="123"/>
    </location>
</feature>
<keyword evidence="5" id="KW-0732">Signal</keyword>